<proteinExistence type="predicted"/>
<evidence type="ECO:0000256" key="7">
    <source>
        <dbReference type="ARBA" id="ARBA00023242"/>
    </source>
</evidence>
<dbReference type="PROSITE" id="PS00027">
    <property type="entry name" value="HOMEOBOX_1"/>
    <property type="match status" value="1"/>
</dbReference>
<dbReference type="Pfam" id="PF03826">
    <property type="entry name" value="OAR"/>
    <property type="match status" value="1"/>
</dbReference>
<evidence type="ECO:0000256" key="2">
    <source>
        <dbReference type="ARBA" id="ARBA00023015"/>
    </source>
</evidence>
<dbReference type="InterPro" id="IPR050649">
    <property type="entry name" value="Paired_Homeobox_TFs"/>
</dbReference>
<reference evidence="16" key="1">
    <citation type="submission" date="2025-08" db="UniProtKB">
        <authorList>
            <consortium name="RefSeq"/>
        </authorList>
    </citation>
    <scope>IDENTIFICATION</scope>
    <source>
        <tissue evidence="16">Gonad</tissue>
    </source>
</reference>
<dbReference type="Proteomes" id="UP000515135">
    <property type="component" value="Unplaced"/>
</dbReference>
<dbReference type="PANTHER" id="PTHR24329:SF543">
    <property type="entry name" value="FI01017P-RELATED"/>
    <property type="match status" value="1"/>
</dbReference>
<evidence type="ECO:0000256" key="4">
    <source>
        <dbReference type="ARBA" id="ARBA00023155"/>
    </source>
</evidence>
<dbReference type="InterPro" id="IPR009057">
    <property type="entry name" value="Homeodomain-like_sf"/>
</dbReference>
<dbReference type="KEGG" id="bbel:109486930"/>
<dbReference type="FunFam" id="1.10.10.60:FF:000369">
    <property type="entry name" value="Intestine specific homeobox"/>
    <property type="match status" value="1"/>
</dbReference>
<accession>A0A6P5AJG4</accession>
<evidence type="ECO:0000256" key="6">
    <source>
        <dbReference type="ARBA" id="ARBA00023163"/>
    </source>
</evidence>
<evidence type="ECO:0000313" key="15">
    <source>
        <dbReference type="Proteomes" id="UP000515135"/>
    </source>
</evidence>
<comment type="subcellular location">
    <subcellularLocation>
        <location evidence="1 10 11">Nucleus</location>
    </subcellularLocation>
</comment>
<dbReference type="SMART" id="SM00389">
    <property type="entry name" value="HOX"/>
    <property type="match status" value="1"/>
</dbReference>
<dbReference type="SUPFAM" id="SSF46689">
    <property type="entry name" value="Homeodomain-like"/>
    <property type="match status" value="1"/>
</dbReference>
<sequence length="320" mass="35386">MDLSTIPTLRHSIENILGRPPAVPRWQERPDAEGRDSCSPVGPIDYSLHALTSQDHSSGHKEQDSVDFSDTTGQFFTSDDVRSPGGDDVTDVDVPDGDVTDDVYDVGGDSASETGRESVCSGGGTDVSISEEGPERRVKRMRRVRTTFSAEQLKALEDVFKVTHYPDVHTREQLARKTKLPEARVQIWFQNRRAKWRKYEKLTNFGGLGFLQNTDMAMVPAPHTAAITRVDPKDKTKERTRALQPGSPAISPVLPTIHSVTVPTTLYTSPIPSCTIVPLGFPPPTTPDSETRRCSSIAALRMKAKEYEAALGMQFMYNKQ</sequence>
<name>A0A6P5AJG4_BRABE</name>
<evidence type="ECO:0000256" key="10">
    <source>
        <dbReference type="PROSITE-ProRule" id="PRU00108"/>
    </source>
</evidence>
<dbReference type="GO" id="GO:0000981">
    <property type="term" value="F:DNA-binding transcription factor activity, RNA polymerase II-specific"/>
    <property type="evidence" value="ECO:0007669"/>
    <property type="project" value="InterPro"/>
</dbReference>
<keyword evidence="2" id="KW-0805">Transcription regulation</keyword>
<evidence type="ECO:0000256" key="3">
    <source>
        <dbReference type="ARBA" id="ARBA00023125"/>
    </source>
</evidence>
<feature type="compositionally biased region" description="Basic and acidic residues" evidence="12">
    <location>
        <begin position="26"/>
        <end position="36"/>
    </location>
</feature>
<evidence type="ECO:0000256" key="9">
    <source>
        <dbReference type="ARBA" id="ARBA00067428"/>
    </source>
</evidence>
<comment type="function">
    <text evidence="8">Transcription factor that regulates gene expression in intestine. May participate in vitamin A metabolism most likely by regulating BCO1 expression in the intestine.</text>
</comment>
<keyword evidence="5" id="KW-0010">Activator</keyword>
<dbReference type="InterPro" id="IPR017970">
    <property type="entry name" value="Homeobox_CS"/>
</dbReference>
<dbReference type="Pfam" id="PF00046">
    <property type="entry name" value="Homeodomain"/>
    <property type="match status" value="1"/>
</dbReference>
<evidence type="ECO:0000313" key="16">
    <source>
        <dbReference type="RefSeq" id="XP_019646394.1"/>
    </source>
</evidence>
<gene>
    <name evidence="16" type="primary">LOC109486930</name>
</gene>
<dbReference type="CDD" id="cd00086">
    <property type="entry name" value="homeodomain"/>
    <property type="match status" value="1"/>
</dbReference>
<evidence type="ECO:0000259" key="13">
    <source>
        <dbReference type="PROSITE" id="PS50071"/>
    </source>
</evidence>
<dbReference type="InterPro" id="IPR003654">
    <property type="entry name" value="OAR_dom"/>
</dbReference>
<dbReference type="GO" id="GO:0000977">
    <property type="term" value="F:RNA polymerase II transcription regulatory region sequence-specific DNA binding"/>
    <property type="evidence" value="ECO:0007669"/>
    <property type="project" value="TreeGrafter"/>
</dbReference>
<feature type="compositionally biased region" description="Acidic residues" evidence="12">
    <location>
        <begin position="88"/>
        <end position="104"/>
    </location>
</feature>
<dbReference type="PROSITE" id="PS50803">
    <property type="entry name" value="OAR"/>
    <property type="match status" value="1"/>
</dbReference>
<organism evidence="15 16">
    <name type="scientific">Branchiostoma belcheri</name>
    <name type="common">Amphioxus</name>
    <dbReference type="NCBI Taxonomy" id="7741"/>
    <lineage>
        <taxon>Eukaryota</taxon>
        <taxon>Metazoa</taxon>
        <taxon>Chordata</taxon>
        <taxon>Cephalochordata</taxon>
        <taxon>Leptocardii</taxon>
        <taxon>Amphioxiformes</taxon>
        <taxon>Branchiostomatidae</taxon>
        <taxon>Branchiostoma</taxon>
    </lineage>
</organism>
<evidence type="ECO:0000259" key="14">
    <source>
        <dbReference type="PROSITE" id="PS50803"/>
    </source>
</evidence>
<dbReference type="GO" id="GO:0005634">
    <property type="term" value="C:nucleus"/>
    <property type="evidence" value="ECO:0007669"/>
    <property type="project" value="UniProtKB-SubCell"/>
</dbReference>
<evidence type="ECO:0000256" key="12">
    <source>
        <dbReference type="SAM" id="MobiDB-lite"/>
    </source>
</evidence>
<feature type="DNA-binding region" description="Homeobox" evidence="10">
    <location>
        <begin position="141"/>
        <end position="200"/>
    </location>
</feature>
<keyword evidence="3 10" id="KW-0238">DNA-binding</keyword>
<feature type="domain" description="Homeobox" evidence="13">
    <location>
        <begin position="139"/>
        <end position="199"/>
    </location>
</feature>
<protein>
    <recommendedName>
        <fullName evidence="9">Intestine-specific homeobox</fullName>
    </recommendedName>
</protein>
<keyword evidence="6" id="KW-0804">Transcription</keyword>
<keyword evidence="15" id="KW-1185">Reference proteome</keyword>
<dbReference type="AlphaFoldDB" id="A0A6P5AJG4"/>
<dbReference type="RefSeq" id="XP_019646394.1">
    <property type="nucleotide sequence ID" value="XM_019790835.1"/>
</dbReference>
<dbReference type="OrthoDB" id="6159439at2759"/>
<evidence type="ECO:0000256" key="5">
    <source>
        <dbReference type="ARBA" id="ARBA00023159"/>
    </source>
</evidence>
<keyword evidence="4 10" id="KW-0371">Homeobox</keyword>
<feature type="region of interest" description="Disordered" evidence="12">
    <location>
        <begin position="16"/>
        <end position="135"/>
    </location>
</feature>
<feature type="domain" description="OAR" evidence="14">
    <location>
        <begin position="295"/>
        <end position="308"/>
    </location>
</feature>
<dbReference type="Gene3D" id="1.10.10.60">
    <property type="entry name" value="Homeodomain-like"/>
    <property type="match status" value="1"/>
</dbReference>
<evidence type="ECO:0000256" key="1">
    <source>
        <dbReference type="ARBA" id="ARBA00004123"/>
    </source>
</evidence>
<feature type="compositionally biased region" description="Polar residues" evidence="12">
    <location>
        <begin position="66"/>
        <end position="77"/>
    </location>
</feature>
<keyword evidence="7 10" id="KW-0539">Nucleus</keyword>
<dbReference type="GeneID" id="109486930"/>
<dbReference type="InterPro" id="IPR001356">
    <property type="entry name" value="HD"/>
</dbReference>
<evidence type="ECO:0000256" key="8">
    <source>
        <dbReference type="ARBA" id="ARBA00055445"/>
    </source>
</evidence>
<dbReference type="PROSITE" id="PS50071">
    <property type="entry name" value="HOMEOBOX_2"/>
    <property type="match status" value="1"/>
</dbReference>
<evidence type="ECO:0000256" key="11">
    <source>
        <dbReference type="RuleBase" id="RU000682"/>
    </source>
</evidence>
<dbReference type="PANTHER" id="PTHR24329">
    <property type="entry name" value="HOMEOBOX PROTEIN ARISTALESS"/>
    <property type="match status" value="1"/>
</dbReference>